<comment type="caution">
    <text evidence="3">The sequence shown here is derived from an EMBL/GenBank/DDBJ whole genome shotgun (WGS) entry which is preliminary data.</text>
</comment>
<dbReference type="AlphaFoldDB" id="A0A7Y3RK92"/>
<protein>
    <submittedName>
        <fullName evidence="3">SDR family oxidoreductase</fullName>
    </submittedName>
</protein>
<dbReference type="PRINTS" id="PR00081">
    <property type="entry name" value="GDHRDH"/>
</dbReference>
<organism evidence="3 4">
    <name type="scientific">Parvularcula mediterranea</name>
    <dbReference type="NCBI Taxonomy" id="2732508"/>
    <lineage>
        <taxon>Bacteria</taxon>
        <taxon>Pseudomonadati</taxon>
        <taxon>Pseudomonadota</taxon>
        <taxon>Alphaproteobacteria</taxon>
        <taxon>Parvularculales</taxon>
        <taxon>Parvularculaceae</taxon>
        <taxon>Parvularcula</taxon>
    </lineage>
</organism>
<dbReference type="Gene3D" id="3.40.50.720">
    <property type="entry name" value="NAD(P)-binding Rossmann-like Domain"/>
    <property type="match status" value="1"/>
</dbReference>
<reference evidence="3 4" key="1">
    <citation type="submission" date="2020-05" db="EMBL/GenBank/DDBJ databases">
        <title>Parvularcula mediterraneae sp. nov., isolated from polypropylene straw from shallow seawater of the seashore of Laganas in Zakynthos island, Greece.</title>
        <authorList>
            <person name="Szabo I."/>
            <person name="Al-Omari J."/>
            <person name="Rado J."/>
            <person name="Szerdahelyi G.S."/>
        </authorList>
    </citation>
    <scope>NUCLEOTIDE SEQUENCE [LARGE SCALE GENOMIC DNA]</scope>
    <source>
        <strain evidence="3 4">ZS-1/3</strain>
    </source>
</reference>
<dbReference type="NCBIfam" id="NF005752">
    <property type="entry name" value="PRK07576.1"/>
    <property type="match status" value="1"/>
</dbReference>
<dbReference type="RefSeq" id="WP_173196277.1">
    <property type="nucleotide sequence ID" value="NZ_JABFCX010000002.1"/>
</dbReference>
<name>A0A7Y3RK92_9PROT</name>
<dbReference type="EMBL" id="JABFCX010000002">
    <property type="protein sequence ID" value="NNU15086.1"/>
    <property type="molecule type" value="Genomic_DNA"/>
</dbReference>
<keyword evidence="4" id="KW-1185">Reference proteome</keyword>
<sequence>MANAPTYDMKGKTCFMSGATSGINEQIARRFAEAGAKVFVVSRSIEKVEATVAMLKEAGAEDAAGQSVDARSYPDVEAAVQACAEKFGKIDMCLAGQAGNFPAGAAQMSANAFKSVVDIDLLGTFNVFRAAVHEANRPGASFIAITAPQATQPWLFQSHVCAAKAGVNMLVKCLAMEWGVSGVRVNAISPGPIDGTEGMDRLAPNEEMREKYRQALALKEFGNRDDIADAALWLTSQGADYVTGTILEVEGGTTLGDATLSMKL</sequence>
<evidence type="ECO:0000313" key="4">
    <source>
        <dbReference type="Proteomes" id="UP000536835"/>
    </source>
</evidence>
<dbReference type="InterPro" id="IPR002347">
    <property type="entry name" value="SDR_fam"/>
</dbReference>
<dbReference type="Pfam" id="PF13561">
    <property type="entry name" value="adh_short_C2"/>
    <property type="match status" value="1"/>
</dbReference>
<dbReference type="Proteomes" id="UP000536835">
    <property type="component" value="Unassembled WGS sequence"/>
</dbReference>
<gene>
    <name evidence="3" type="ORF">HK107_01950</name>
</gene>
<accession>A0A7Y3RK92</accession>
<proteinExistence type="predicted"/>
<keyword evidence="1" id="KW-0521">NADP</keyword>
<dbReference type="PANTHER" id="PTHR43296">
    <property type="entry name" value="PEROXISOMAL 2,4-DIENOYL-COA REDUCTASE"/>
    <property type="match status" value="1"/>
</dbReference>
<evidence type="ECO:0000256" key="2">
    <source>
        <dbReference type="ARBA" id="ARBA00023002"/>
    </source>
</evidence>
<dbReference type="GO" id="GO:0008670">
    <property type="term" value="F:2,4-dienoyl-CoA reductase (NADPH) activity"/>
    <property type="evidence" value="ECO:0007669"/>
    <property type="project" value="InterPro"/>
</dbReference>
<keyword evidence="2" id="KW-0560">Oxidoreductase</keyword>
<dbReference type="GO" id="GO:0009062">
    <property type="term" value="P:fatty acid catabolic process"/>
    <property type="evidence" value="ECO:0007669"/>
    <property type="project" value="InterPro"/>
</dbReference>
<dbReference type="InterPro" id="IPR045017">
    <property type="entry name" value="DECR2-like"/>
</dbReference>
<dbReference type="PANTHER" id="PTHR43296:SF2">
    <property type="entry name" value="PEROXISOMAL 2,4-DIENOYL-COA REDUCTASE [(3E)-ENOYL-COA-PRODUCING]"/>
    <property type="match status" value="1"/>
</dbReference>
<evidence type="ECO:0000256" key="1">
    <source>
        <dbReference type="ARBA" id="ARBA00022857"/>
    </source>
</evidence>
<evidence type="ECO:0000313" key="3">
    <source>
        <dbReference type="EMBL" id="NNU15086.1"/>
    </source>
</evidence>
<dbReference type="InterPro" id="IPR036291">
    <property type="entry name" value="NAD(P)-bd_dom_sf"/>
</dbReference>
<dbReference type="SUPFAM" id="SSF51735">
    <property type="entry name" value="NAD(P)-binding Rossmann-fold domains"/>
    <property type="match status" value="1"/>
</dbReference>